<dbReference type="EMBL" id="JH598483">
    <property type="status" value="NOT_ANNOTATED_CDS"/>
    <property type="molecule type" value="Genomic_DNA"/>
</dbReference>
<name>M4BP39_HYAAE</name>
<evidence type="ECO:0000313" key="2">
    <source>
        <dbReference type="Proteomes" id="UP000011713"/>
    </source>
</evidence>
<reference evidence="1" key="2">
    <citation type="submission" date="2015-06" db="UniProtKB">
        <authorList>
            <consortium name="EnsemblProtists"/>
        </authorList>
    </citation>
    <scope>IDENTIFICATION</scope>
    <source>
        <strain evidence="1">Emoy2</strain>
    </source>
</reference>
<reference evidence="2" key="1">
    <citation type="journal article" date="2010" name="Science">
        <title>Signatures of adaptation to obligate biotrophy in the Hyaloperonospora arabidopsidis genome.</title>
        <authorList>
            <person name="Baxter L."/>
            <person name="Tripathy S."/>
            <person name="Ishaque N."/>
            <person name="Boot N."/>
            <person name="Cabral A."/>
            <person name="Kemen E."/>
            <person name="Thines M."/>
            <person name="Ah-Fong A."/>
            <person name="Anderson R."/>
            <person name="Badejoko W."/>
            <person name="Bittner-Eddy P."/>
            <person name="Boore J.L."/>
            <person name="Chibucos M.C."/>
            <person name="Coates M."/>
            <person name="Dehal P."/>
            <person name="Delehaunty K."/>
            <person name="Dong S."/>
            <person name="Downton P."/>
            <person name="Dumas B."/>
            <person name="Fabro G."/>
            <person name="Fronick C."/>
            <person name="Fuerstenberg S.I."/>
            <person name="Fulton L."/>
            <person name="Gaulin E."/>
            <person name="Govers F."/>
            <person name="Hughes L."/>
            <person name="Humphray S."/>
            <person name="Jiang R.H."/>
            <person name="Judelson H."/>
            <person name="Kamoun S."/>
            <person name="Kyung K."/>
            <person name="Meijer H."/>
            <person name="Minx P."/>
            <person name="Morris P."/>
            <person name="Nelson J."/>
            <person name="Phuntumart V."/>
            <person name="Qutob D."/>
            <person name="Rehmany A."/>
            <person name="Rougon-Cardoso A."/>
            <person name="Ryden P."/>
            <person name="Torto-Alalibo T."/>
            <person name="Studholme D."/>
            <person name="Wang Y."/>
            <person name="Win J."/>
            <person name="Wood J."/>
            <person name="Clifton S.W."/>
            <person name="Rogers J."/>
            <person name="Van den Ackerveken G."/>
            <person name="Jones J.D."/>
            <person name="McDowell J.M."/>
            <person name="Beynon J."/>
            <person name="Tyler B.M."/>
        </authorList>
    </citation>
    <scope>NUCLEOTIDE SEQUENCE [LARGE SCALE GENOMIC DNA]</scope>
    <source>
        <strain evidence="2">Emoy2</strain>
    </source>
</reference>
<dbReference type="EnsemblProtists" id="HpaT808177">
    <property type="protein sequence ID" value="HpaP808177"/>
    <property type="gene ID" value="HpaG808177"/>
</dbReference>
<proteinExistence type="predicted"/>
<organism evidence="1 2">
    <name type="scientific">Hyaloperonospora arabidopsidis (strain Emoy2)</name>
    <name type="common">Downy mildew agent</name>
    <name type="synonym">Peronospora arabidopsidis</name>
    <dbReference type="NCBI Taxonomy" id="559515"/>
    <lineage>
        <taxon>Eukaryota</taxon>
        <taxon>Sar</taxon>
        <taxon>Stramenopiles</taxon>
        <taxon>Oomycota</taxon>
        <taxon>Peronosporomycetes</taxon>
        <taxon>Peronosporales</taxon>
        <taxon>Peronosporaceae</taxon>
        <taxon>Hyaloperonospora</taxon>
    </lineage>
</organism>
<evidence type="ECO:0000313" key="1">
    <source>
        <dbReference type="EnsemblProtists" id="HpaP808177"/>
    </source>
</evidence>
<protein>
    <submittedName>
        <fullName evidence="1">Uncharacterized protein</fullName>
    </submittedName>
</protein>
<dbReference type="AlphaFoldDB" id="M4BP39"/>
<dbReference type="VEuPathDB" id="FungiDB:HpaG808177"/>
<accession>M4BP39</accession>
<sequence length="98" mass="10050">MNTVTFSSASSPVPAVALDLTSLSTFGEPLALALASGLTIYAVAEVAGKVPYVDGVGNEKDSYCHVKSTLDITKCTAANSNSTVIAVLTQSRPCAPWS</sequence>
<keyword evidence="2" id="KW-1185">Reference proteome</keyword>
<dbReference type="Proteomes" id="UP000011713">
    <property type="component" value="Unassembled WGS sequence"/>
</dbReference>
<dbReference type="InParanoid" id="M4BP39"/>
<dbReference type="HOGENOM" id="CLU_2338067_0_0_1"/>